<evidence type="ECO:0000313" key="1">
    <source>
        <dbReference type="EMBL" id="KAJ9594291.1"/>
    </source>
</evidence>
<comment type="caution">
    <text evidence="1">The sequence shown here is derived from an EMBL/GenBank/DDBJ whole genome shotgun (WGS) entry which is preliminary data.</text>
</comment>
<feature type="non-terminal residue" evidence="1">
    <location>
        <position position="1"/>
    </location>
</feature>
<reference evidence="1" key="1">
    <citation type="journal article" date="2023" name="IScience">
        <title>Live-bearing cockroach genome reveals convergent evolutionary mechanisms linked to viviparity in insects and beyond.</title>
        <authorList>
            <person name="Fouks B."/>
            <person name="Harrison M.C."/>
            <person name="Mikhailova A.A."/>
            <person name="Marchal E."/>
            <person name="English S."/>
            <person name="Carruthers M."/>
            <person name="Jennings E.C."/>
            <person name="Chiamaka E.L."/>
            <person name="Frigard R.A."/>
            <person name="Pippel M."/>
            <person name="Attardo G.M."/>
            <person name="Benoit J.B."/>
            <person name="Bornberg-Bauer E."/>
            <person name="Tobe S.S."/>
        </authorList>
    </citation>
    <scope>NUCLEOTIDE SEQUENCE</scope>
    <source>
        <strain evidence="1">Stay&amp;Tobe</strain>
    </source>
</reference>
<proteinExistence type="predicted"/>
<evidence type="ECO:0000313" key="2">
    <source>
        <dbReference type="Proteomes" id="UP001233999"/>
    </source>
</evidence>
<organism evidence="1 2">
    <name type="scientific">Diploptera punctata</name>
    <name type="common">Pacific beetle cockroach</name>
    <dbReference type="NCBI Taxonomy" id="6984"/>
    <lineage>
        <taxon>Eukaryota</taxon>
        <taxon>Metazoa</taxon>
        <taxon>Ecdysozoa</taxon>
        <taxon>Arthropoda</taxon>
        <taxon>Hexapoda</taxon>
        <taxon>Insecta</taxon>
        <taxon>Pterygota</taxon>
        <taxon>Neoptera</taxon>
        <taxon>Polyneoptera</taxon>
        <taxon>Dictyoptera</taxon>
        <taxon>Blattodea</taxon>
        <taxon>Blaberoidea</taxon>
        <taxon>Blaberidae</taxon>
        <taxon>Diplopterinae</taxon>
        <taxon>Diploptera</taxon>
    </lineage>
</organism>
<sequence>NNVFRTTIEGYEEQSSFNPENTPALLVTQKHIRVFRLCYPHQHQLLRYRRIRGTSCTLLTSQLEYVYRSYVFTKYKYIIMRYDLSAIATFEFNIDNLSTRTMTSYNKYHTICKLNNSKYFFINYKSHFRPPKMFQIVSINVMHCGNRIGIFYTSDLCLNSFSVDTT</sequence>
<name>A0AAD8A856_DIPPU</name>
<protein>
    <submittedName>
        <fullName evidence="1">Uncharacterized protein</fullName>
    </submittedName>
</protein>
<dbReference type="EMBL" id="JASPKZ010003058">
    <property type="protein sequence ID" value="KAJ9594291.1"/>
    <property type="molecule type" value="Genomic_DNA"/>
</dbReference>
<dbReference type="AlphaFoldDB" id="A0AAD8A856"/>
<gene>
    <name evidence="1" type="ORF">L9F63_014296</name>
</gene>
<feature type="non-terminal residue" evidence="1">
    <location>
        <position position="166"/>
    </location>
</feature>
<reference evidence="1" key="2">
    <citation type="submission" date="2023-05" db="EMBL/GenBank/DDBJ databases">
        <authorList>
            <person name="Fouks B."/>
        </authorList>
    </citation>
    <scope>NUCLEOTIDE SEQUENCE</scope>
    <source>
        <strain evidence="1">Stay&amp;Tobe</strain>
        <tissue evidence="1">Testes</tissue>
    </source>
</reference>
<dbReference type="Proteomes" id="UP001233999">
    <property type="component" value="Unassembled WGS sequence"/>
</dbReference>
<accession>A0AAD8A856</accession>
<keyword evidence="2" id="KW-1185">Reference proteome</keyword>